<keyword evidence="1" id="KW-0175">Coiled coil</keyword>
<evidence type="ECO:0000256" key="1">
    <source>
        <dbReference type="SAM" id="Coils"/>
    </source>
</evidence>
<protein>
    <submittedName>
        <fullName evidence="2">CopG family transcriptional regulator</fullName>
    </submittedName>
</protein>
<feature type="coiled-coil region" evidence="1">
    <location>
        <begin position="78"/>
        <end position="105"/>
    </location>
</feature>
<dbReference type="AlphaFoldDB" id="A0A7C4D7Z9"/>
<organism evidence="2">
    <name type="scientific">Staphylothermus marinus</name>
    <dbReference type="NCBI Taxonomy" id="2280"/>
    <lineage>
        <taxon>Archaea</taxon>
        <taxon>Thermoproteota</taxon>
        <taxon>Thermoprotei</taxon>
        <taxon>Desulfurococcales</taxon>
        <taxon>Desulfurococcaceae</taxon>
        <taxon>Staphylothermus</taxon>
    </lineage>
</organism>
<proteinExistence type="predicted"/>
<evidence type="ECO:0000313" key="2">
    <source>
        <dbReference type="EMBL" id="HGM59154.1"/>
    </source>
</evidence>
<name>A0A7C4D7Z9_STAMA</name>
<sequence length="226" mass="26975">MNEKVVRITIELDSDTYRRLIEKAESEGYSVLNDYILYLIKKSIAETINVNVEYVFSKLKNRITRIVQDEFNKYSSIITEIRNQLADVYEKIDSLNKTIEELKKSEKTSLKTKAGRKTGIDRLREEKVVFESNLPRYIQSDRFFNYLEREGAIVLRLKERVAVDPDYWSLFKKILFEEISSDNDDEIREKLGKTGYDLFLKIRDEALIYYDPKRRKWFPSSKDFFK</sequence>
<reference evidence="2" key="1">
    <citation type="journal article" date="2020" name="mSystems">
        <title>Genome- and Community-Level Interaction Insights into Carbon Utilization and Element Cycling Functions of Hydrothermarchaeota in Hydrothermal Sediment.</title>
        <authorList>
            <person name="Zhou Z."/>
            <person name="Liu Y."/>
            <person name="Xu W."/>
            <person name="Pan J."/>
            <person name="Luo Z.H."/>
            <person name="Li M."/>
        </authorList>
    </citation>
    <scope>NUCLEOTIDE SEQUENCE [LARGE SCALE GENOMIC DNA]</scope>
    <source>
        <strain evidence="2">SpSt-642</strain>
    </source>
</reference>
<accession>A0A7C4D7Z9</accession>
<comment type="caution">
    <text evidence="2">The sequence shown here is derived from an EMBL/GenBank/DDBJ whole genome shotgun (WGS) entry which is preliminary data.</text>
</comment>
<gene>
    <name evidence="2" type="ORF">ENU14_06205</name>
</gene>
<dbReference type="EMBL" id="DTBJ01000053">
    <property type="protein sequence ID" value="HGM59154.1"/>
    <property type="molecule type" value="Genomic_DNA"/>
</dbReference>